<dbReference type="EMBL" id="PKMF04000022">
    <property type="protein sequence ID" value="KAK7858100.1"/>
    <property type="molecule type" value="Genomic_DNA"/>
</dbReference>
<dbReference type="InterPro" id="IPR053781">
    <property type="entry name" value="F-box_AtFBL13-like"/>
</dbReference>
<dbReference type="PANTHER" id="PTHR31900">
    <property type="entry name" value="F-BOX/RNI SUPERFAMILY PROTEIN-RELATED"/>
    <property type="match status" value="1"/>
</dbReference>
<evidence type="ECO:0000313" key="3">
    <source>
        <dbReference type="Proteomes" id="UP000237347"/>
    </source>
</evidence>
<organism evidence="2 3">
    <name type="scientific">Quercus suber</name>
    <name type="common">Cork oak</name>
    <dbReference type="NCBI Taxonomy" id="58331"/>
    <lineage>
        <taxon>Eukaryota</taxon>
        <taxon>Viridiplantae</taxon>
        <taxon>Streptophyta</taxon>
        <taxon>Embryophyta</taxon>
        <taxon>Tracheophyta</taxon>
        <taxon>Spermatophyta</taxon>
        <taxon>Magnoliopsida</taxon>
        <taxon>eudicotyledons</taxon>
        <taxon>Gunneridae</taxon>
        <taxon>Pentapetalae</taxon>
        <taxon>rosids</taxon>
        <taxon>fabids</taxon>
        <taxon>Fagales</taxon>
        <taxon>Fagaceae</taxon>
        <taxon>Quercus</taxon>
    </lineage>
</organism>
<dbReference type="PANTHER" id="PTHR31900:SF30">
    <property type="entry name" value="SUPERFAMILY PROTEIN, PUTATIVE-RELATED"/>
    <property type="match status" value="1"/>
</dbReference>
<dbReference type="Pfam" id="PF00646">
    <property type="entry name" value="F-box"/>
    <property type="match status" value="1"/>
</dbReference>
<sequence>MLRRLFISDRYLFTEKYGENDDKDDLNADADENDSNGSQVVILGTSLKWFAFDGELINDCCFCNSSSVVDASIEAFERNEVDCYQDAHRVFKLLSGLSSVEKLVILMVLNHAEELFAHLPVFYKLTRLSLESLETLFTCGAVQTILQNSPCLDFLEFQMVVCLPAYDQNYDWVLNHAEESFAHVPIFYKLTRLSLESVESLFTCGAVQTILRNSPCLDFLDFQMVTLCSAYPDMIKIMIGRIINTMDVSFPLDKAKKQKFRKKQNANKSRKEIDNLPDPILQHILSYLSTKNAIQTSILSKRWKCLWTSIPKLDFDEGALDRRLMFMKFVERVLALHDPSNIKNFSLSCNVQYDTSHINSWICSVVRHKVQVLNLYLRNFQELLALPPCLFTCESLEVLTLHMFHSLKLPSSICFSSLKILTIEKVIFSDDHSTQQLFTGCPILENLSIVDCIWKNVKTVCISSPMLQRLFISDRYLFTEKYDENDDKDDLNADADDQNDFNGCQVVIFGTSLKSFSFDGELINDYCFYNSSSIVDVSIQVFERNEVDCYQDAHRVYKLLSGISSVEKLTVSNGTVEVLNHAEELFAHVPVFYKLTRLSLESVESLFTCGAVQTILQNSPCLDFLDFQMVFCIPRHNKNYDWVLDKVPTCFVTHLKTIEISEFRGDEEEMHAVKIFLESASVLERIIIVCDEYHFKSRGGLKKQKEIYKQILLFPRGSMSCTVDFFLGFNQIQITALKFPYCS</sequence>
<dbReference type="InterPro" id="IPR055411">
    <property type="entry name" value="LRR_FXL15/At3g58940/PEG3-like"/>
</dbReference>
<evidence type="ECO:0000313" key="2">
    <source>
        <dbReference type="EMBL" id="KAK7858100.1"/>
    </source>
</evidence>
<dbReference type="Pfam" id="PF08387">
    <property type="entry name" value="FBD"/>
    <property type="match status" value="1"/>
</dbReference>
<comment type="caution">
    <text evidence="2">The sequence shown here is derived from an EMBL/GenBank/DDBJ whole genome shotgun (WGS) entry which is preliminary data.</text>
</comment>
<proteinExistence type="predicted"/>
<protein>
    <submittedName>
        <fullName evidence="2">Fbd-associated f-box protein</fullName>
    </submittedName>
</protein>
<dbReference type="InterPro" id="IPR001810">
    <property type="entry name" value="F-box_dom"/>
</dbReference>
<dbReference type="InterPro" id="IPR036047">
    <property type="entry name" value="F-box-like_dom_sf"/>
</dbReference>
<keyword evidence="3" id="KW-1185">Reference proteome</keyword>
<dbReference type="InterPro" id="IPR032675">
    <property type="entry name" value="LRR_dom_sf"/>
</dbReference>
<reference evidence="2 3" key="1">
    <citation type="journal article" date="2018" name="Sci. Data">
        <title>The draft genome sequence of cork oak.</title>
        <authorList>
            <person name="Ramos A.M."/>
            <person name="Usie A."/>
            <person name="Barbosa P."/>
            <person name="Barros P.M."/>
            <person name="Capote T."/>
            <person name="Chaves I."/>
            <person name="Simoes F."/>
            <person name="Abreu I."/>
            <person name="Carrasquinho I."/>
            <person name="Faro C."/>
            <person name="Guimaraes J.B."/>
            <person name="Mendonca D."/>
            <person name="Nobrega F."/>
            <person name="Rodrigues L."/>
            <person name="Saibo N.J.M."/>
            <person name="Varela M.C."/>
            <person name="Egas C."/>
            <person name="Matos J."/>
            <person name="Miguel C.M."/>
            <person name="Oliveira M.M."/>
            <person name="Ricardo C.P."/>
            <person name="Goncalves S."/>
        </authorList>
    </citation>
    <scope>NUCLEOTIDE SEQUENCE [LARGE SCALE GENOMIC DNA]</scope>
    <source>
        <strain evidence="3">cv. HL8</strain>
    </source>
</reference>
<dbReference type="AlphaFoldDB" id="A0AAW0M374"/>
<dbReference type="Pfam" id="PF24758">
    <property type="entry name" value="LRR_At5g56370"/>
    <property type="match status" value="1"/>
</dbReference>
<dbReference type="PROSITE" id="PS50181">
    <property type="entry name" value="FBOX"/>
    <property type="match status" value="1"/>
</dbReference>
<dbReference type="SMART" id="SM00579">
    <property type="entry name" value="FBD"/>
    <property type="match status" value="1"/>
</dbReference>
<dbReference type="SMART" id="SM00256">
    <property type="entry name" value="FBOX"/>
    <property type="match status" value="1"/>
</dbReference>
<dbReference type="Proteomes" id="UP000237347">
    <property type="component" value="Unassembled WGS sequence"/>
</dbReference>
<dbReference type="SUPFAM" id="SSF52047">
    <property type="entry name" value="RNI-like"/>
    <property type="match status" value="1"/>
</dbReference>
<dbReference type="CDD" id="cd22160">
    <property type="entry name" value="F-box_AtFBL13-like"/>
    <property type="match status" value="1"/>
</dbReference>
<feature type="domain" description="F-box" evidence="1">
    <location>
        <begin position="270"/>
        <end position="306"/>
    </location>
</feature>
<dbReference type="InterPro" id="IPR050232">
    <property type="entry name" value="FBL13/AtMIF1-like"/>
</dbReference>
<dbReference type="SUPFAM" id="SSF81383">
    <property type="entry name" value="F-box domain"/>
    <property type="match status" value="1"/>
</dbReference>
<gene>
    <name evidence="2" type="ORF">CFP56_014586</name>
</gene>
<evidence type="ECO:0000259" key="1">
    <source>
        <dbReference type="PROSITE" id="PS50181"/>
    </source>
</evidence>
<name>A0AAW0M374_QUESU</name>
<dbReference type="Gene3D" id="3.80.10.10">
    <property type="entry name" value="Ribonuclease Inhibitor"/>
    <property type="match status" value="1"/>
</dbReference>
<dbReference type="InterPro" id="IPR006566">
    <property type="entry name" value="FBD"/>
</dbReference>
<accession>A0AAW0M374</accession>